<sequence length="154" mass="17151">MSPVRRQRRALRRPARTVRSRRRSDPGSFGQPASIRSTSRSGLANIPPCRRIAFPTRRADRETRERSWALLNKGDRLISTLTEPSQDRAKSLGVTAMRYTVEPDGEELAEIGKLAENDKLKPHIQATFPLEQAAQALSTVEHGHTVGKLVLTCG</sequence>
<evidence type="ECO:0000256" key="1">
    <source>
        <dbReference type="SAM" id="MobiDB-lite"/>
    </source>
</evidence>
<dbReference type="Gene3D" id="3.90.180.10">
    <property type="entry name" value="Medium-chain alcohol dehydrogenases, catalytic domain"/>
    <property type="match status" value="1"/>
</dbReference>
<dbReference type="Proteomes" id="UP000193335">
    <property type="component" value="Unassembled WGS sequence"/>
</dbReference>
<evidence type="ECO:0000313" key="2">
    <source>
        <dbReference type="EMBL" id="OSJ36173.1"/>
    </source>
</evidence>
<accession>A0A1Y2JVN0</accession>
<comment type="caution">
    <text evidence="2">The sequence shown here is derived from an EMBL/GenBank/DDBJ whole genome shotgun (WGS) entry which is preliminary data.</text>
</comment>
<dbReference type="AlphaFoldDB" id="A0A1Y2JVN0"/>
<evidence type="ECO:0000313" key="3">
    <source>
        <dbReference type="Proteomes" id="UP000193335"/>
    </source>
</evidence>
<dbReference type="EMBL" id="NAFL01000202">
    <property type="protein sequence ID" value="OSJ36173.1"/>
    <property type="molecule type" value="Genomic_DNA"/>
</dbReference>
<feature type="compositionally biased region" description="Basic residues" evidence="1">
    <location>
        <begin position="1"/>
        <end position="22"/>
    </location>
</feature>
<protein>
    <recommendedName>
        <fullName evidence="4">Zinc-binding dehydrogenase</fullName>
    </recommendedName>
</protein>
<reference evidence="2 3" key="1">
    <citation type="submission" date="2017-03" db="EMBL/GenBank/DDBJ databases">
        <title>Whole genome sequences of fourteen strains of Bradyrhizobium canariense and one strain of Bradyrhizobium japonicum isolated from Lupinus (Papilionoideae: Genisteae) species in Algeria.</title>
        <authorList>
            <person name="Crovadore J."/>
            <person name="Chekireb D."/>
            <person name="Brachmann A."/>
            <person name="Chablais R."/>
            <person name="Cochard B."/>
            <person name="Lefort F."/>
        </authorList>
    </citation>
    <scope>NUCLEOTIDE SEQUENCE [LARGE SCALE GENOMIC DNA]</scope>
    <source>
        <strain evidence="2 3">UBMA197</strain>
    </source>
</reference>
<feature type="region of interest" description="Disordered" evidence="1">
    <location>
        <begin position="1"/>
        <end position="60"/>
    </location>
</feature>
<dbReference type="Pfam" id="PF13602">
    <property type="entry name" value="ADH_zinc_N_2"/>
    <property type="match status" value="1"/>
</dbReference>
<proteinExistence type="predicted"/>
<name>A0A1Y2JVN0_BRAJP</name>
<organism evidence="2 3">
    <name type="scientific">Bradyrhizobium japonicum</name>
    <dbReference type="NCBI Taxonomy" id="375"/>
    <lineage>
        <taxon>Bacteria</taxon>
        <taxon>Pseudomonadati</taxon>
        <taxon>Pseudomonadota</taxon>
        <taxon>Alphaproteobacteria</taxon>
        <taxon>Hyphomicrobiales</taxon>
        <taxon>Nitrobacteraceae</taxon>
        <taxon>Bradyrhizobium</taxon>
    </lineage>
</organism>
<dbReference type="Gene3D" id="3.40.50.720">
    <property type="entry name" value="NAD(P)-binding Rossmann-like Domain"/>
    <property type="match status" value="1"/>
</dbReference>
<gene>
    <name evidence="2" type="ORF">BSZ19_05365</name>
</gene>
<dbReference type="RefSeq" id="WP_085398772.1">
    <property type="nucleotide sequence ID" value="NZ_NAFL01000202.1"/>
</dbReference>
<evidence type="ECO:0008006" key="4">
    <source>
        <dbReference type="Google" id="ProtNLM"/>
    </source>
</evidence>